<feature type="domain" description="Beta-lactamase-related" evidence="1">
    <location>
        <begin position="28"/>
        <end position="329"/>
    </location>
</feature>
<dbReference type="PANTHER" id="PTHR46825:SF7">
    <property type="entry name" value="D-ALANYL-D-ALANINE CARBOXYPEPTIDASE"/>
    <property type="match status" value="1"/>
</dbReference>
<dbReference type="Pfam" id="PF00144">
    <property type="entry name" value="Beta-lactamase"/>
    <property type="match status" value="1"/>
</dbReference>
<dbReference type="SUPFAM" id="SSF56601">
    <property type="entry name" value="beta-lactamase/transpeptidase-like"/>
    <property type="match status" value="1"/>
</dbReference>
<evidence type="ECO:0000313" key="3">
    <source>
        <dbReference type="Proteomes" id="UP000030002"/>
    </source>
</evidence>
<accession>A0A0A0J0Y5</accession>
<dbReference type="EMBL" id="AVPJ01000016">
    <property type="protein sequence ID" value="KGN30763.1"/>
    <property type="molecule type" value="Genomic_DNA"/>
</dbReference>
<dbReference type="InterPro" id="IPR012338">
    <property type="entry name" value="Beta-lactam/transpept-like"/>
</dbReference>
<reference evidence="2 3" key="1">
    <citation type="submission" date="2013-08" db="EMBL/GenBank/DDBJ databases">
        <title>The genome sequence of Knoellia sinensis.</title>
        <authorList>
            <person name="Zhu W."/>
            <person name="Wang G."/>
        </authorList>
    </citation>
    <scope>NUCLEOTIDE SEQUENCE [LARGE SCALE GENOMIC DNA]</scope>
    <source>
        <strain evidence="2 3">KCTC 19936</strain>
    </source>
</reference>
<evidence type="ECO:0000259" key="1">
    <source>
        <dbReference type="Pfam" id="PF00144"/>
    </source>
</evidence>
<dbReference type="PANTHER" id="PTHR46825">
    <property type="entry name" value="D-ALANYL-D-ALANINE-CARBOXYPEPTIDASE/ENDOPEPTIDASE AMPH"/>
    <property type="match status" value="1"/>
</dbReference>
<comment type="caution">
    <text evidence="2">The sequence shown here is derived from an EMBL/GenBank/DDBJ whole genome shotgun (WGS) entry which is preliminary data.</text>
</comment>
<dbReference type="STRING" id="1385520.N802_06030"/>
<dbReference type="InterPro" id="IPR001466">
    <property type="entry name" value="Beta-lactam-related"/>
</dbReference>
<evidence type="ECO:0000313" key="2">
    <source>
        <dbReference type="EMBL" id="KGN30763.1"/>
    </source>
</evidence>
<proteinExistence type="predicted"/>
<dbReference type="eggNOG" id="COG1680">
    <property type="taxonomic scope" value="Bacteria"/>
</dbReference>
<dbReference type="Gene3D" id="3.40.710.10">
    <property type="entry name" value="DD-peptidase/beta-lactamase superfamily"/>
    <property type="match status" value="1"/>
</dbReference>
<organism evidence="2 3">
    <name type="scientific">Knoellia sinensis KCTC 19936</name>
    <dbReference type="NCBI Taxonomy" id="1385520"/>
    <lineage>
        <taxon>Bacteria</taxon>
        <taxon>Bacillati</taxon>
        <taxon>Actinomycetota</taxon>
        <taxon>Actinomycetes</taxon>
        <taxon>Micrococcales</taxon>
        <taxon>Intrasporangiaceae</taxon>
        <taxon>Knoellia</taxon>
    </lineage>
</organism>
<gene>
    <name evidence="2" type="ORF">N802_06030</name>
</gene>
<keyword evidence="3" id="KW-1185">Reference proteome</keyword>
<dbReference type="InterPro" id="IPR050491">
    <property type="entry name" value="AmpC-like"/>
</dbReference>
<protein>
    <recommendedName>
        <fullName evidence="1">Beta-lactamase-related domain-containing protein</fullName>
    </recommendedName>
</protein>
<dbReference type="AlphaFoldDB" id="A0A0A0J0Y5"/>
<sequence>MYAFANISAEPVSQERAEELRAALVEASQRLGGAGMSATVLSPAGTWSGAVGKADSSRPLGVNDQFAIASVTKTLQAAQVMKLVEGGRLRLDDPAQKYLPADLNFDTNDATIRQLMGMRSGLPDYWPAIEPLVASDRQRVWTTSDLLAQVPAGRTPAGTTHEYADTNYLLLQQVIEKLTGRTVVQAMRDGGVLDIDGIERLVYQPDERPSAPMALPNAMSPAEWEKGGGYLPSIASATGYNQFATNSLSLAHWWQALCSGKLVSQDSLTTMATFVDDYGLGMFPIADPYTSFGHLGADIGFIASAGCLPDSGSVVVALSNTGVKDAAMMLPLVEAAESEAGTGTGTKP</sequence>
<name>A0A0A0J0Y5_9MICO</name>
<dbReference type="Proteomes" id="UP000030002">
    <property type="component" value="Unassembled WGS sequence"/>
</dbReference>